<dbReference type="EMBL" id="JMKI01000009">
    <property type="protein sequence ID" value="KEJ92958.1"/>
    <property type="molecule type" value="Genomic_DNA"/>
</dbReference>
<dbReference type="PATRIC" id="fig|2754.20.peg.2492"/>
<feature type="compositionally biased region" description="Low complexity" evidence="1">
    <location>
        <begin position="96"/>
        <end position="105"/>
    </location>
</feature>
<dbReference type="Pfam" id="PF00595">
    <property type="entry name" value="PDZ"/>
    <property type="match status" value="1"/>
</dbReference>
<dbReference type="PROSITE" id="PS50106">
    <property type="entry name" value="PDZ"/>
    <property type="match status" value="1"/>
</dbReference>
<protein>
    <recommendedName>
        <fullName evidence="3">PDZ domain-containing protein</fullName>
    </recommendedName>
</protein>
<accession>A0A073IRI1</accession>
<evidence type="ECO:0000259" key="3">
    <source>
        <dbReference type="PROSITE" id="PS50106"/>
    </source>
</evidence>
<dbReference type="AlphaFoldDB" id="A0A073IRI1"/>
<dbReference type="InterPro" id="IPR001478">
    <property type="entry name" value="PDZ"/>
</dbReference>
<proteinExistence type="predicted"/>
<feature type="chain" id="PRO_5001689874" description="PDZ domain-containing protein" evidence="2">
    <location>
        <begin position="21"/>
        <end position="377"/>
    </location>
</feature>
<feature type="signal peptide" evidence="2">
    <location>
        <begin position="1"/>
        <end position="20"/>
    </location>
</feature>
<dbReference type="OrthoDB" id="5834at2"/>
<dbReference type="Gene3D" id="2.30.42.10">
    <property type="match status" value="1"/>
</dbReference>
<feature type="domain" description="PDZ" evidence="3">
    <location>
        <begin position="282"/>
        <end position="350"/>
    </location>
</feature>
<feature type="compositionally biased region" description="Low complexity" evidence="1">
    <location>
        <begin position="54"/>
        <end position="68"/>
    </location>
</feature>
<dbReference type="RefSeq" id="WP_037974745.1">
    <property type="nucleotide sequence ID" value="NZ_JMKI01000009.1"/>
</dbReference>
<dbReference type="SMART" id="SM00228">
    <property type="entry name" value="PDZ"/>
    <property type="match status" value="1"/>
</dbReference>
<dbReference type="Proteomes" id="UP000027665">
    <property type="component" value="Unassembled WGS sequence"/>
</dbReference>
<dbReference type="SUPFAM" id="SSF50156">
    <property type="entry name" value="PDZ domain-like"/>
    <property type="match status" value="1"/>
</dbReference>
<dbReference type="STRING" id="2754.EH55_13655"/>
<evidence type="ECO:0000256" key="1">
    <source>
        <dbReference type="SAM" id="MobiDB-lite"/>
    </source>
</evidence>
<sequence length="377" mass="39907">MKKIISALLAVMMIASAAAAEPQGPRQEGPPVQGGGSAMRRPPQGPPPPGPGSGAQSGPQSGAGQRGPHGPQEGARPARPQGPWNGPQGAPGQGVPRQWPQSGRRPGPGGMPPWQNPGYAPGWGGWWGTRLPRRHRDRDWDSPWLSGLIGLIVGTIISGQAQARPETSVPAQESRADEVKRAAENIAEEQTERAVQIIKRDGPDGALKELNDSWQQQRQATFLDAGAPVGVLKVAGFQQDLTITYTLDRNERRVTVDVEAPYYGVSESRSAQYDDAPLPAQSVPQQRSAAKLMGFTVSEEARASDGCMIVKSVAPATAAAYAGLKEGSVLKRVDGSNTAQVSVEQMAAYMTKRSEADAVVKITFTADGKEKTAPIKP</sequence>
<evidence type="ECO:0000256" key="2">
    <source>
        <dbReference type="SAM" id="SignalP"/>
    </source>
</evidence>
<organism evidence="4 5">
    <name type="scientific">Synergistes jonesii</name>
    <dbReference type="NCBI Taxonomy" id="2754"/>
    <lineage>
        <taxon>Bacteria</taxon>
        <taxon>Thermotogati</taxon>
        <taxon>Synergistota</taxon>
        <taxon>Synergistia</taxon>
        <taxon>Synergistales</taxon>
        <taxon>Synergistaceae</taxon>
        <taxon>Synergistes</taxon>
    </lineage>
</organism>
<dbReference type="GeneID" id="90982933"/>
<reference evidence="4 5" key="1">
    <citation type="submission" date="2014-04" db="EMBL/GenBank/DDBJ databases">
        <title>Draft Genome Sequence of Synergistes jonesii.</title>
        <authorList>
            <person name="Coil D.A."/>
            <person name="Eisen J.A."/>
            <person name="Holland-Moritz H.E."/>
        </authorList>
    </citation>
    <scope>NUCLEOTIDE SEQUENCE [LARGE SCALE GENOMIC DNA]</scope>
    <source>
        <strain evidence="4 5">78-1</strain>
    </source>
</reference>
<keyword evidence="5" id="KW-1185">Reference proteome</keyword>
<evidence type="ECO:0000313" key="4">
    <source>
        <dbReference type="EMBL" id="KEJ92958.1"/>
    </source>
</evidence>
<dbReference type="InterPro" id="IPR036034">
    <property type="entry name" value="PDZ_sf"/>
</dbReference>
<name>A0A073IRI1_9BACT</name>
<comment type="caution">
    <text evidence="4">The sequence shown here is derived from an EMBL/GenBank/DDBJ whole genome shotgun (WGS) entry which is preliminary data.</text>
</comment>
<feature type="region of interest" description="Disordered" evidence="1">
    <location>
        <begin position="18"/>
        <end position="117"/>
    </location>
</feature>
<keyword evidence="2" id="KW-0732">Signal</keyword>
<gene>
    <name evidence="4" type="ORF">EH55_13655</name>
</gene>
<evidence type="ECO:0000313" key="5">
    <source>
        <dbReference type="Proteomes" id="UP000027665"/>
    </source>
</evidence>